<dbReference type="Gene3D" id="1.10.3210.10">
    <property type="entry name" value="Hypothetical protein af1432"/>
    <property type="match status" value="1"/>
</dbReference>
<dbReference type="EMBL" id="AZAC01000003">
    <property type="protein sequence ID" value="KIX15332.1"/>
    <property type="molecule type" value="Genomic_DNA"/>
</dbReference>
<keyword evidence="2" id="KW-1185">Reference proteome</keyword>
<dbReference type="GO" id="GO:0008893">
    <property type="term" value="F:guanosine-3',5'-bis(diphosphate) 3'-diphosphatase activity"/>
    <property type="evidence" value="ECO:0007669"/>
    <property type="project" value="TreeGrafter"/>
</dbReference>
<dbReference type="RefSeq" id="WP_044346837.1">
    <property type="nucleotide sequence ID" value="NZ_AZAC01000003.1"/>
</dbReference>
<proteinExistence type="predicted"/>
<accession>A0A0D2GKQ4</accession>
<keyword evidence="1" id="KW-0378">Hydrolase</keyword>
<reference evidence="1 2" key="1">
    <citation type="submission" date="2013-11" db="EMBL/GenBank/DDBJ databases">
        <title>Metagenomic analysis of a methanogenic consortium involved in long chain n-alkane degradation.</title>
        <authorList>
            <person name="Davidova I.A."/>
            <person name="Callaghan A.V."/>
            <person name="Wawrik B."/>
            <person name="Pruitt S."/>
            <person name="Marks C."/>
            <person name="Duncan K.E."/>
            <person name="Suflita J.M."/>
        </authorList>
    </citation>
    <scope>NUCLEOTIDE SEQUENCE [LARGE SCALE GENOMIC DNA]</scope>
    <source>
        <strain evidence="1 2">SPR</strain>
    </source>
</reference>
<evidence type="ECO:0000313" key="1">
    <source>
        <dbReference type="EMBL" id="KIX15332.1"/>
    </source>
</evidence>
<sequence length="191" mass="21463">MNLWQQDKFITAWRFACQAHQGQALPGTELPYVNHLANVAMEVMSAIACDPQVANPDLAVQCALLHDTIEDTQIVHVDLAERFGIAVADGVQALSKNKKVGNKKTQMKDSLDRIQRQPREVWMVKLADRITNLQTPPGHWSMDKIAAYHDEAKLILTCLRPANEFLGTRLEKKIEAYTRFVCTKPSLAQQG</sequence>
<organism evidence="1 2">
    <name type="scientific">Dethiosulfatarculus sandiegensis</name>
    <dbReference type="NCBI Taxonomy" id="1429043"/>
    <lineage>
        <taxon>Bacteria</taxon>
        <taxon>Pseudomonadati</taxon>
        <taxon>Thermodesulfobacteriota</taxon>
        <taxon>Desulfarculia</taxon>
        <taxon>Desulfarculales</taxon>
        <taxon>Desulfarculaceae</taxon>
        <taxon>Dethiosulfatarculus</taxon>
    </lineage>
</organism>
<dbReference type="Pfam" id="PF13328">
    <property type="entry name" value="HD_4"/>
    <property type="match status" value="1"/>
</dbReference>
<dbReference type="InParanoid" id="A0A0D2GKQ4"/>
<dbReference type="PATRIC" id="fig|1429043.3.peg.883"/>
<dbReference type="InterPro" id="IPR003607">
    <property type="entry name" value="HD/PDEase_dom"/>
</dbReference>
<gene>
    <name evidence="1" type="ORF">X474_04160</name>
</gene>
<dbReference type="PANTHER" id="PTHR46246:SF1">
    <property type="entry name" value="GUANOSINE-3',5'-BIS(DIPHOSPHATE) 3'-PYROPHOSPHOHYDROLASE MESH1"/>
    <property type="match status" value="1"/>
</dbReference>
<dbReference type="CDD" id="cd00077">
    <property type="entry name" value="HDc"/>
    <property type="match status" value="1"/>
</dbReference>
<name>A0A0D2GKQ4_9BACT</name>
<dbReference type="STRING" id="1429043.X474_04160"/>
<dbReference type="OrthoDB" id="9802385at2"/>
<protein>
    <submittedName>
        <fullName evidence="1">Phosphohydrolase</fullName>
    </submittedName>
</protein>
<evidence type="ECO:0000313" key="2">
    <source>
        <dbReference type="Proteomes" id="UP000032233"/>
    </source>
</evidence>
<dbReference type="PANTHER" id="PTHR46246">
    <property type="entry name" value="GUANOSINE-3',5'-BIS(DIPHOSPHATE) 3'-PYROPHOSPHOHYDROLASE MESH1"/>
    <property type="match status" value="1"/>
</dbReference>
<dbReference type="AlphaFoldDB" id="A0A0D2GKQ4"/>
<comment type="caution">
    <text evidence="1">The sequence shown here is derived from an EMBL/GenBank/DDBJ whole genome shotgun (WGS) entry which is preliminary data.</text>
</comment>
<dbReference type="SUPFAM" id="SSF109604">
    <property type="entry name" value="HD-domain/PDEase-like"/>
    <property type="match status" value="1"/>
</dbReference>
<dbReference type="Proteomes" id="UP000032233">
    <property type="component" value="Unassembled WGS sequence"/>
</dbReference>
<dbReference type="InterPro" id="IPR052194">
    <property type="entry name" value="MESH1"/>
</dbReference>